<dbReference type="InterPro" id="IPR015917">
    <property type="entry name" value="Pept_C14A"/>
</dbReference>
<keyword evidence="9" id="KW-1185">Reference proteome</keyword>
<evidence type="ECO:0000256" key="1">
    <source>
        <dbReference type="ARBA" id="ARBA00010134"/>
    </source>
</evidence>
<evidence type="ECO:0000259" key="6">
    <source>
        <dbReference type="PROSITE" id="PS50168"/>
    </source>
</evidence>
<evidence type="ECO:0000313" key="10">
    <source>
        <dbReference type="RefSeq" id="XP_015281003.1"/>
    </source>
</evidence>
<evidence type="ECO:0000313" key="9">
    <source>
        <dbReference type="Proteomes" id="UP000694871"/>
    </source>
</evidence>
<evidence type="ECO:0000259" key="7">
    <source>
        <dbReference type="PROSITE" id="PS50207"/>
    </source>
</evidence>
<dbReference type="SUPFAM" id="SSF47986">
    <property type="entry name" value="DEATH domain"/>
    <property type="match status" value="2"/>
</dbReference>
<dbReference type="PROSITE" id="PS50208">
    <property type="entry name" value="CASPASE_P20"/>
    <property type="match status" value="1"/>
</dbReference>
<dbReference type="PROSITE" id="PS50207">
    <property type="entry name" value="CASPASE_P10"/>
    <property type="match status" value="1"/>
</dbReference>
<dbReference type="Pfam" id="PF00656">
    <property type="entry name" value="Peptidase_C14"/>
    <property type="match status" value="1"/>
</dbReference>
<evidence type="ECO:0000259" key="8">
    <source>
        <dbReference type="PROSITE" id="PS50208"/>
    </source>
</evidence>
<proteinExistence type="inferred from homology"/>
<dbReference type="InterPro" id="IPR011029">
    <property type="entry name" value="DEATH-like_dom_sf"/>
</dbReference>
<dbReference type="Pfam" id="PF01335">
    <property type="entry name" value="DED"/>
    <property type="match status" value="2"/>
</dbReference>
<dbReference type="Proteomes" id="UP000694871">
    <property type="component" value="Unplaced"/>
</dbReference>
<evidence type="ECO:0000256" key="5">
    <source>
        <dbReference type="SAM" id="MobiDB-lite"/>
    </source>
</evidence>
<evidence type="ECO:0000256" key="4">
    <source>
        <dbReference type="RuleBase" id="RU003971"/>
    </source>
</evidence>
<dbReference type="InterPro" id="IPR033139">
    <property type="entry name" value="Caspase_cys_AS"/>
</dbReference>
<keyword evidence="3" id="KW-0677">Repeat</keyword>
<dbReference type="InterPro" id="IPR001875">
    <property type="entry name" value="DED_dom"/>
</dbReference>
<comment type="similarity">
    <text evidence="1 4">Belongs to the peptidase C14A family.</text>
</comment>
<evidence type="ECO:0000256" key="2">
    <source>
        <dbReference type="ARBA" id="ARBA00022703"/>
    </source>
</evidence>
<feature type="domain" description="Caspase family p20" evidence="8">
    <location>
        <begin position="282"/>
        <end position="406"/>
    </location>
</feature>
<name>A0ABM1L4W6_GEKJA</name>
<evidence type="ECO:0000256" key="3">
    <source>
        <dbReference type="ARBA" id="ARBA00022737"/>
    </source>
</evidence>
<dbReference type="PANTHER" id="PTHR48169:SF7">
    <property type="entry name" value="CASPASE 10"/>
    <property type="match status" value="1"/>
</dbReference>
<dbReference type="InterPro" id="IPR002138">
    <property type="entry name" value="Pept_C14_p10"/>
</dbReference>
<feature type="domain" description="DED" evidence="6">
    <location>
        <begin position="8"/>
        <end position="86"/>
    </location>
</feature>
<feature type="domain" description="Caspase family p10" evidence="7">
    <location>
        <begin position="433"/>
        <end position="520"/>
    </location>
</feature>
<dbReference type="Gene3D" id="1.10.533.10">
    <property type="entry name" value="Death Domain, Fas"/>
    <property type="match status" value="2"/>
</dbReference>
<dbReference type="CDD" id="cd00032">
    <property type="entry name" value="CASc"/>
    <property type="match status" value="1"/>
</dbReference>
<dbReference type="PROSITE" id="PS01122">
    <property type="entry name" value="CASPASE_CYS"/>
    <property type="match status" value="1"/>
</dbReference>
<dbReference type="InterPro" id="IPR011600">
    <property type="entry name" value="Pept_C14_caspase"/>
</dbReference>
<accession>A0ABM1L4W6</accession>
<organism evidence="9 10">
    <name type="scientific">Gekko japonicus</name>
    <name type="common">Schlegel's Japanese gecko</name>
    <dbReference type="NCBI Taxonomy" id="146911"/>
    <lineage>
        <taxon>Eukaryota</taxon>
        <taxon>Metazoa</taxon>
        <taxon>Chordata</taxon>
        <taxon>Craniata</taxon>
        <taxon>Vertebrata</taxon>
        <taxon>Euteleostomi</taxon>
        <taxon>Lepidosauria</taxon>
        <taxon>Squamata</taxon>
        <taxon>Bifurcata</taxon>
        <taxon>Gekkota</taxon>
        <taxon>Gekkonidae</taxon>
        <taxon>Gekkoninae</taxon>
        <taxon>Gekko</taxon>
    </lineage>
</organism>
<dbReference type="GeneID" id="107122423"/>
<dbReference type="SMART" id="SM00115">
    <property type="entry name" value="CASc"/>
    <property type="match status" value="1"/>
</dbReference>
<reference evidence="10" key="1">
    <citation type="submission" date="2025-08" db="UniProtKB">
        <authorList>
            <consortium name="RefSeq"/>
        </authorList>
    </citation>
    <scope>IDENTIFICATION</scope>
</reference>
<gene>
    <name evidence="10" type="primary">LOC107122423</name>
</gene>
<dbReference type="Gene3D" id="3.40.50.1460">
    <property type="match status" value="1"/>
</dbReference>
<dbReference type="InterPro" id="IPR001309">
    <property type="entry name" value="Pept_C14_p20"/>
</dbReference>
<protein>
    <submittedName>
        <fullName evidence="10">Caspase-10-like</fullName>
    </submittedName>
</protein>
<dbReference type="PANTHER" id="PTHR48169">
    <property type="entry name" value="DED DOMAIN-CONTAINING PROTEIN"/>
    <property type="match status" value="1"/>
</dbReference>
<keyword evidence="2" id="KW-0053">Apoptosis</keyword>
<feature type="region of interest" description="Disordered" evidence="5">
    <location>
        <begin position="236"/>
        <end position="268"/>
    </location>
</feature>
<dbReference type="PRINTS" id="PR00376">
    <property type="entry name" value="IL1BCENZYME"/>
</dbReference>
<feature type="domain" description="DED" evidence="6">
    <location>
        <begin position="103"/>
        <end position="178"/>
    </location>
</feature>
<dbReference type="SUPFAM" id="SSF52129">
    <property type="entry name" value="Caspase-like"/>
    <property type="match status" value="1"/>
</dbReference>
<dbReference type="RefSeq" id="XP_015281003.1">
    <property type="nucleotide sequence ID" value="XM_015425517.1"/>
</dbReference>
<sequence length="532" mass="60142">MDEGDSVQFRRRLLMVAEGLGREDVEGLKFLCKDLIPFGKLEAMTSARDVFQFLISSDIVNPEDTFVIAELLYRIKHNYLLQKINYTKEMVQGNLRLKGQVSEFRQMLYELSEEFTEDDLGTAVFLLREHLPKRQPKMSGVELLTALERNDLLSENNLQLLEELCGKISPNLLTRIDTYKLKRVSLSVQESKENAPSSVRESPLGGACLSAAIQERSIKYPPDSLDSYSSLREHTGHVHSFGSNPGVKAENSVGHSEQSFPLREQDDESKIASKRYKMDGPCRGHCLIFNNVNFEGHLGRRMGSQKDAEELEHVFKWLGLEVVMYDDQTSIEIHEHLQKWQSSENWKDSDCLVCCILSHGKSGEIYGTDAQLIPIRTIMSYFTAHQCPLLARKPKLFFIQACQGEKTQKAVYLEVDTDDHLGADAQSAGSSSPQPSIPEEADFLLGMATVDGYLSFRHTREGTWYIQALCTKLQQLVPRGEDILSILTEVNKDVSYRADPKGLKKQMPQPAFTLRKKLIFPVPEAPPPSQQP</sequence>
<dbReference type="SMART" id="SM00031">
    <property type="entry name" value="DED"/>
    <property type="match status" value="2"/>
</dbReference>
<dbReference type="PROSITE" id="PS50168">
    <property type="entry name" value="DED"/>
    <property type="match status" value="2"/>
</dbReference>
<dbReference type="InterPro" id="IPR029030">
    <property type="entry name" value="Caspase-like_dom_sf"/>
</dbReference>